<feature type="non-terminal residue" evidence="2">
    <location>
        <position position="276"/>
    </location>
</feature>
<dbReference type="InterPro" id="IPR029021">
    <property type="entry name" value="Prot-tyrosine_phosphatase-like"/>
</dbReference>
<dbReference type="InterPro" id="IPR026893">
    <property type="entry name" value="Tyr/Ser_Pase_IphP-type"/>
</dbReference>
<dbReference type="PROSITE" id="PS00383">
    <property type="entry name" value="TYR_PHOSPHATASE_1"/>
    <property type="match status" value="1"/>
</dbReference>
<reference evidence="3" key="1">
    <citation type="journal article" date="2020" name="Stud. Mycol.">
        <title>101 Dothideomycetes genomes: A test case for predicting lifestyles and emergence of pathogens.</title>
        <authorList>
            <person name="Haridas S."/>
            <person name="Albert R."/>
            <person name="Binder M."/>
            <person name="Bloem J."/>
            <person name="LaButti K."/>
            <person name="Salamov A."/>
            <person name="Andreopoulos B."/>
            <person name="Baker S."/>
            <person name="Barry K."/>
            <person name="Bills G."/>
            <person name="Bluhm B."/>
            <person name="Cannon C."/>
            <person name="Castanera R."/>
            <person name="Culley D."/>
            <person name="Daum C."/>
            <person name="Ezra D."/>
            <person name="Gonzalez J."/>
            <person name="Henrissat B."/>
            <person name="Kuo A."/>
            <person name="Liang C."/>
            <person name="Lipzen A."/>
            <person name="Lutzoni F."/>
            <person name="Magnuson J."/>
            <person name="Mondo S."/>
            <person name="Nolan M."/>
            <person name="Ohm R."/>
            <person name="Pangilinan J."/>
            <person name="Park H.-J."/>
            <person name="Ramirez L."/>
            <person name="Alfaro M."/>
            <person name="Sun H."/>
            <person name="Tritt A."/>
            <person name="Yoshinaga Y."/>
            <person name="Zwiers L.-H."/>
            <person name="Turgeon B."/>
            <person name="Goodwin S."/>
            <person name="Spatafora J."/>
            <person name="Crous P."/>
            <person name="Grigoriev I."/>
        </authorList>
    </citation>
    <scope>NUCLEOTIDE SEQUENCE [LARGE SCALE GENOMIC DNA]</scope>
    <source>
        <strain evidence="3">CBS 304.66</strain>
    </source>
</reference>
<dbReference type="InterPro" id="IPR016130">
    <property type="entry name" value="Tyr_Pase_AS"/>
</dbReference>
<dbReference type="OrthoDB" id="449382at2759"/>
<comment type="caution">
    <text evidence="2">The sequence shown here is derived from an EMBL/GenBank/DDBJ whole genome shotgun (WGS) entry which is preliminary data.</text>
</comment>
<dbReference type="Gene3D" id="3.90.190.10">
    <property type="entry name" value="Protein tyrosine phosphatase superfamily"/>
    <property type="match status" value="1"/>
</dbReference>
<gene>
    <name evidence="2" type="ORF">CC78DRAFT_498673</name>
</gene>
<sequence length="276" mass="30617">MASPFPHDMNSLIDLDMQETIPQPVLNDILSKEPFKAIPGIINIRDIGFNASPSLRRGLIYRAGALHSIPASSAEILKNELGIKLIIDLRSEREVVRFPDPEIEGVKYVYLTSTRVPSPIDLNDFVSKGGEDGYVKIYKEILEIHQPSIRAALAWIRDEETPLLFHCTAGKDRTGVLAAVILGLVGSPKEAIAHDYALTRVGIEPAKELLLVMLKAWNKEWSMETPGMAEFSQIKASFMLRTLQMVADVYGGMEGYVKGVLGFSDEDIVNIRGKLR</sequence>
<feature type="domain" description="Tyrosine specific protein phosphatases" evidence="1">
    <location>
        <begin position="132"/>
        <end position="182"/>
    </location>
</feature>
<dbReference type="Proteomes" id="UP000800093">
    <property type="component" value="Unassembled WGS sequence"/>
</dbReference>
<proteinExistence type="predicted"/>
<dbReference type="InterPro" id="IPR000387">
    <property type="entry name" value="Tyr_Pase_dom"/>
</dbReference>
<dbReference type="SUPFAM" id="SSF52799">
    <property type="entry name" value="(Phosphotyrosine protein) phosphatases II"/>
    <property type="match status" value="1"/>
</dbReference>
<dbReference type="AlphaFoldDB" id="A0A9P4N7K1"/>
<dbReference type="Pfam" id="PF13350">
    <property type="entry name" value="Y_phosphatase3"/>
    <property type="match status" value="1"/>
</dbReference>
<protein>
    <recommendedName>
        <fullName evidence="1">Tyrosine specific protein phosphatases domain-containing protein</fullName>
    </recommendedName>
</protein>
<evidence type="ECO:0000313" key="3">
    <source>
        <dbReference type="Proteomes" id="UP000800093"/>
    </source>
</evidence>
<dbReference type="GO" id="GO:0004721">
    <property type="term" value="F:phosphoprotein phosphatase activity"/>
    <property type="evidence" value="ECO:0007669"/>
    <property type="project" value="InterPro"/>
</dbReference>
<name>A0A9P4N7K1_9PLEO</name>
<evidence type="ECO:0000313" key="2">
    <source>
        <dbReference type="EMBL" id="KAF2262271.1"/>
    </source>
</evidence>
<keyword evidence="3" id="KW-1185">Reference proteome</keyword>
<dbReference type="EMBL" id="ML986642">
    <property type="protein sequence ID" value="KAF2262271.1"/>
    <property type="molecule type" value="Genomic_DNA"/>
</dbReference>
<dbReference type="PANTHER" id="PTHR31126">
    <property type="entry name" value="TYROSINE-PROTEIN PHOSPHATASE"/>
    <property type="match status" value="1"/>
</dbReference>
<dbReference type="PROSITE" id="PS50056">
    <property type="entry name" value="TYR_PHOSPHATASE_2"/>
    <property type="match status" value="1"/>
</dbReference>
<accession>A0A9P4N7K1</accession>
<organism evidence="2 3">
    <name type="scientific">Lojkania enalia</name>
    <dbReference type="NCBI Taxonomy" id="147567"/>
    <lineage>
        <taxon>Eukaryota</taxon>
        <taxon>Fungi</taxon>
        <taxon>Dikarya</taxon>
        <taxon>Ascomycota</taxon>
        <taxon>Pezizomycotina</taxon>
        <taxon>Dothideomycetes</taxon>
        <taxon>Pleosporomycetidae</taxon>
        <taxon>Pleosporales</taxon>
        <taxon>Pleosporales incertae sedis</taxon>
        <taxon>Lojkania</taxon>
    </lineage>
</organism>
<evidence type="ECO:0000259" key="1">
    <source>
        <dbReference type="PROSITE" id="PS50056"/>
    </source>
</evidence>
<dbReference type="PANTHER" id="PTHR31126:SF1">
    <property type="entry name" value="TYROSINE SPECIFIC PROTEIN PHOSPHATASES DOMAIN-CONTAINING PROTEIN"/>
    <property type="match status" value="1"/>
</dbReference>